<dbReference type="InterPro" id="IPR007939">
    <property type="entry name" value="Cu-R_B_prcur"/>
</dbReference>
<feature type="compositionally biased region" description="Basic and acidic residues" evidence="1">
    <location>
        <begin position="139"/>
        <end position="149"/>
    </location>
</feature>
<accession>A0A0B8ZQ12</accession>
<comment type="caution">
    <text evidence="3">The sequence shown here is derived from an EMBL/GenBank/DDBJ whole genome shotgun (WGS) entry which is preliminary data.</text>
</comment>
<dbReference type="GO" id="GO:0006878">
    <property type="term" value="P:intracellular copper ion homeostasis"/>
    <property type="evidence" value="ECO:0007669"/>
    <property type="project" value="InterPro"/>
</dbReference>
<keyword evidence="4" id="KW-1185">Reference proteome</keyword>
<protein>
    <submittedName>
        <fullName evidence="3">Copper resistance protein CopB</fullName>
    </submittedName>
</protein>
<gene>
    <name evidence="3" type="primary">copB_2</name>
    <name evidence="3" type="ORF">NJ75_02800</name>
</gene>
<evidence type="ECO:0000256" key="1">
    <source>
        <dbReference type="SAM" id="MobiDB-lite"/>
    </source>
</evidence>
<feature type="compositionally biased region" description="Low complexity" evidence="1">
    <location>
        <begin position="105"/>
        <end position="123"/>
    </location>
</feature>
<dbReference type="Pfam" id="PF05275">
    <property type="entry name" value="CopB"/>
    <property type="match status" value="1"/>
</dbReference>
<feature type="chain" id="PRO_5002145116" evidence="2">
    <location>
        <begin position="23"/>
        <end position="372"/>
    </location>
</feature>
<feature type="region of interest" description="Disordered" evidence="1">
    <location>
        <begin position="27"/>
        <end position="149"/>
    </location>
</feature>
<dbReference type="GO" id="GO:0005507">
    <property type="term" value="F:copper ion binding"/>
    <property type="evidence" value="ECO:0007669"/>
    <property type="project" value="InterPro"/>
</dbReference>
<keyword evidence="2" id="KW-0732">Signal</keyword>
<dbReference type="RefSeq" id="WP_039335436.1">
    <property type="nucleotide sequence ID" value="NZ_JRVC01000013.1"/>
</dbReference>
<name>A0A0B8ZQ12_9SPHN</name>
<evidence type="ECO:0000313" key="4">
    <source>
        <dbReference type="Proteomes" id="UP000031338"/>
    </source>
</evidence>
<evidence type="ECO:0000313" key="3">
    <source>
        <dbReference type="EMBL" id="KHS45211.1"/>
    </source>
</evidence>
<evidence type="ECO:0000256" key="2">
    <source>
        <dbReference type="SAM" id="SignalP"/>
    </source>
</evidence>
<dbReference type="STRING" id="48936.NJ75_02800"/>
<dbReference type="EMBL" id="JRVC01000013">
    <property type="protein sequence ID" value="KHS45211.1"/>
    <property type="molecule type" value="Genomic_DNA"/>
</dbReference>
<feature type="compositionally biased region" description="Low complexity" evidence="1">
    <location>
        <begin position="53"/>
        <end position="64"/>
    </location>
</feature>
<dbReference type="AlphaFoldDB" id="A0A0B8ZQ12"/>
<dbReference type="GO" id="GO:0009279">
    <property type="term" value="C:cell outer membrane"/>
    <property type="evidence" value="ECO:0007669"/>
    <property type="project" value="InterPro"/>
</dbReference>
<sequence length="372" mass="40079">MTRILTPLVSAIALFAAAPAFAQDHSMHGMPGMAPPGEVAPAQEKKKDKAAARPRAQTPAPDATSAMDHSQHQASPAPQGDAAGQPQPASPAMPEMPGMDHSQHGQTTMPGMPAMPGMQMTGTALPAGNAPPPPPPSDHFADRDFPGGEMARSRDIMMKDSGGNNFGQVLLNVFEYQAHSGRDGYRWDGEGFYGGDINRLWLKSEGEGEFGRGIDSAEVQVLYSRAIDPYFNLQGGIRQDFGRGPDRTYATIGVEGLAPGMFEVEGALFLSTKGDVLGRVEGYYDQRITQRLILQPRAEVNFAAQDIPENDIGSGLVNIELGARLRYEFSRQFAPYIGVSYLRKAGDTARLSRLAGEDVHATSFVAGVRFWF</sequence>
<reference evidence="3 4" key="1">
    <citation type="submission" date="2014-10" db="EMBL/GenBank/DDBJ databases">
        <title>Draft genome sequence of Novosphingobium subterraneum DSM 12447.</title>
        <authorList>
            <person name="Gan H.M."/>
            <person name="Gan H.Y."/>
            <person name="Savka M.A."/>
        </authorList>
    </citation>
    <scope>NUCLEOTIDE SEQUENCE [LARGE SCALE GENOMIC DNA]</scope>
    <source>
        <strain evidence="3 4">DSM 12447</strain>
    </source>
</reference>
<feature type="signal peptide" evidence="2">
    <location>
        <begin position="1"/>
        <end position="22"/>
    </location>
</feature>
<organism evidence="3 4">
    <name type="scientific">Novosphingobium subterraneum</name>
    <dbReference type="NCBI Taxonomy" id="48936"/>
    <lineage>
        <taxon>Bacteria</taxon>
        <taxon>Pseudomonadati</taxon>
        <taxon>Pseudomonadota</taxon>
        <taxon>Alphaproteobacteria</taxon>
        <taxon>Sphingomonadales</taxon>
        <taxon>Sphingomonadaceae</taxon>
        <taxon>Novosphingobium</taxon>
    </lineage>
</organism>
<proteinExistence type="predicted"/>
<dbReference type="Proteomes" id="UP000031338">
    <property type="component" value="Unassembled WGS sequence"/>
</dbReference>
<dbReference type="PATRIC" id="fig|48936.3.peg.2814"/>